<reference evidence="2 3" key="1">
    <citation type="journal article" date="2024" name="Int. J. Syst. Evol. Microbiol.">
        <title>Paenibacillus hexagrammi sp. nov., a novel bacterium isolated from the gut content of Hexagrammos agrammus.</title>
        <authorList>
            <person name="Jung H.K."/>
            <person name="Kim D.G."/>
            <person name="Zin H."/>
            <person name="Park J."/>
            <person name="Jung H."/>
            <person name="Kim Y.O."/>
            <person name="Kong H.J."/>
            <person name="Kim J.W."/>
            <person name="Kim Y.S."/>
        </authorList>
    </citation>
    <scope>NUCLEOTIDE SEQUENCE [LARGE SCALE GENOMIC DNA]</scope>
    <source>
        <strain evidence="2 3">YPD9-1</strain>
    </source>
</reference>
<evidence type="ECO:0000313" key="3">
    <source>
        <dbReference type="Proteomes" id="UP001649230"/>
    </source>
</evidence>
<evidence type="ECO:0000313" key="2">
    <source>
        <dbReference type="EMBL" id="UJF35637.1"/>
    </source>
</evidence>
<accession>A0ABY3SRN0</accession>
<dbReference type="Pfam" id="PF00561">
    <property type="entry name" value="Abhydrolase_1"/>
    <property type="match status" value="1"/>
</dbReference>
<organism evidence="2 3">
    <name type="scientific">Paenibacillus hexagrammi</name>
    <dbReference type="NCBI Taxonomy" id="2908839"/>
    <lineage>
        <taxon>Bacteria</taxon>
        <taxon>Bacillati</taxon>
        <taxon>Bacillota</taxon>
        <taxon>Bacilli</taxon>
        <taxon>Bacillales</taxon>
        <taxon>Paenibacillaceae</taxon>
        <taxon>Paenibacillus</taxon>
    </lineage>
</organism>
<dbReference type="GO" id="GO:0016787">
    <property type="term" value="F:hydrolase activity"/>
    <property type="evidence" value="ECO:0007669"/>
    <property type="project" value="UniProtKB-KW"/>
</dbReference>
<protein>
    <submittedName>
        <fullName evidence="2">Alpha/beta hydrolase</fullName>
    </submittedName>
</protein>
<proteinExistence type="predicted"/>
<gene>
    <name evidence="2" type="ORF">L0M14_11430</name>
</gene>
<dbReference type="RefSeq" id="WP_235122198.1">
    <property type="nucleotide sequence ID" value="NZ_CP090978.1"/>
</dbReference>
<evidence type="ECO:0000259" key="1">
    <source>
        <dbReference type="Pfam" id="PF00561"/>
    </source>
</evidence>
<dbReference type="InterPro" id="IPR000073">
    <property type="entry name" value="AB_hydrolase_1"/>
</dbReference>
<keyword evidence="2" id="KW-0378">Hydrolase</keyword>
<dbReference type="InterPro" id="IPR050266">
    <property type="entry name" value="AB_hydrolase_sf"/>
</dbReference>
<dbReference type="PRINTS" id="PR00111">
    <property type="entry name" value="ABHYDROLASE"/>
</dbReference>
<sequence>METHMKKIELNGLLFQYRETGRPSAPPLVALHALGLNAESWDEVASILGGKYRVLALDQRGHGGSVRTDEYSFELMRDDLFHFANAMDLEKFTLMGHSMGGTVSYLFSEAYPRRVERLVVEDTPPPFTGKFFEFPPEPSEPLPFDWKVVPSIIQQLNEPNPEWWDRLSEILTPTLLIGGGDASHVPQEKLLEVSKLIPNCQLITVDGAGHFVHLAKLDAFLNAVKPF</sequence>
<dbReference type="SUPFAM" id="SSF53474">
    <property type="entry name" value="alpha/beta-Hydrolases"/>
    <property type="match status" value="1"/>
</dbReference>
<dbReference type="InterPro" id="IPR029058">
    <property type="entry name" value="AB_hydrolase_fold"/>
</dbReference>
<feature type="domain" description="AB hydrolase-1" evidence="1">
    <location>
        <begin position="26"/>
        <end position="133"/>
    </location>
</feature>
<dbReference type="EMBL" id="CP090978">
    <property type="protein sequence ID" value="UJF35637.1"/>
    <property type="molecule type" value="Genomic_DNA"/>
</dbReference>
<dbReference type="Proteomes" id="UP001649230">
    <property type="component" value="Chromosome"/>
</dbReference>
<keyword evidence="3" id="KW-1185">Reference proteome</keyword>
<dbReference type="PANTHER" id="PTHR43798:SF33">
    <property type="entry name" value="HYDROLASE, PUTATIVE (AFU_ORTHOLOGUE AFUA_2G14860)-RELATED"/>
    <property type="match status" value="1"/>
</dbReference>
<dbReference type="Gene3D" id="3.40.50.1820">
    <property type="entry name" value="alpha/beta hydrolase"/>
    <property type="match status" value="1"/>
</dbReference>
<name>A0ABY3SRN0_9BACL</name>
<dbReference type="PANTHER" id="PTHR43798">
    <property type="entry name" value="MONOACYLGLYCEROL LIPASE"/>
    <property type="match status" value="1"/>
</dbReference>